<feature type="non-terminal residue" evidence="17">
    <location>
        <position position="1"/>
    </location>
</feature>
<feature type="transmembrane region" description="Helical" evidence="15">
    <location>
        <begin position="1024"/>
        <end position="1049"/>
    </location>
</feature>
<evidence type="ECO:0000313" key="17">
    <source>
        <dbReference type="EMBL" id="KAJ9584467.1"/>
    </source>
</evidence>
<dbReference type="SMART" id="SM00181">
    <property type="entry name" value="EGF"/>
    <property type="match status" value="9"/>
</dbReference>
<dbReference type="Pfam" id="PF00057">
    <property type="entry name" value="Ldl_recept_a"/>
    <property type="match status" value="7"/>
</dbReference>
<comment type="subcellular location">
    <subcellularLocation>
        <location evidence="1">Membrane</location>
        <topology evidence="1">Single-pass membrane protein</topology>
    </subcellularLocation>
</comment>
<feature type="disulfide bond" evidence="13">
    <location>
        <begin position="192"/>
        <end position="204"/>
    </location>
</feature>
<evidence type="ECO:0000256" key="3">
    <source>
        <dbReference type="ARBA" id="ARBA00022583"/>
    </source>
</evidence>
<dbReference type="SMART" id="SM00192">
    <property type="entry name" value="LDLa"/>
    <property type="match status" value="7"/>
</dbReference>
<dbReference type="InterPro" id="IPR023415">
    <property type="entry name" value="LDLR_class-A_CS"/>
</dbReference>
<feature type="disulfide bond" evidence="13">
    <location>
        <begin position="56"/>
        <end position="71"/>
    </location>
</feature>
<keyword evidence="2 12" id="KW-0245">EGF-like domain</keyword>
<proteinExistence type="predicted"/>
<feature type="domain" description="EGF-like" evidence="16">
    <location>
        <begin position="885"/>
        <end position="919"/>
    </location>
</feature>
<dbReference type="FunFam" id="4.10.400.10:FF:000011">
    <property type="entry name" value="Low-density lipoprotein receptor-related protein 1"/>
    <property type="match status" value="1"/>
</dbReference>
<dbReference type="PANTHER" id="PTHR22722:SF12">
    <property type="entry name" value="EGF-LIKE DOMAIN-CONTAINING PROTEIN"/>
    <property type="match status" value="1"/>
</dbReference>
<organism evidence="17 18">
    <name type="scientific">Diploptera punctata</name>
    <name type="common">Pacific beetle cockroach</name>
    <dbReference type="NCBI Taxonomy" id="6984"/>
    <lineage>
        <taxon>Eukaryota</taxon>
        <taxon>Metazoa</taxon>
        <taxon>Ecdysozoa</taxon>
        <taxon>Arthropoda</taxon>
        <taxon>Hexapoda</taxon>
        <taxon>Insecta</taxon>
        <taxon>Pterygota</taxon>
        <taxon>Neoptera</taxon>
        <taxon>Polyneoptera</taxon>
        <taxon>Dictyoptera</taxon>
        <taxon>Blattodea</taxon>
        <taxon>Blaberoidea</taxon>
        <taxon>Blaberidae</taxon>
        <taxon>Diplopterinae</taxon>
        <taxon>Diploptera</taxon>
    </lineage>
</organism>
<dbReference type="InterPro" id="IPR001881">
    <property type="entry name" value="EGF-like_Ca-bd_dom"/>
</dbReference>
<feature type="disulfide bond" evidence="12">
    <location>
        <begin position="848"/>
        <end position="857"/>
    </location>
</feature>
<evidence type="ECO:0000256" key="8">
    <source>
        <dbReference type="ARBA" id="ARBA00023136"/>
    </source>
</evidence>
<comment type="caution">
    <text evidence="12">Lacks conserved residue(s) required for the propagation of feature annotation.</text>
</comment>
<feature type="disulfide bond" evidence="12">
    <location>
        <begin position="723"/>
        <end position="733"/>
    </location>
</feature>
<dbReference type="CDD" id="cd00054">
    <property type="entry name" value="EGF_CA"/>
    <property type="match status" value="1"/>
</dbReference>
<dbReference type="GO" id="GO:0043235">
    <property type="term" value="C:receptor complex"/>
    <property type="evidence" value="ECO:0007669"/>
    <property type="project" value="TreeGrafter"/>
</dbReference>
<dbReference type="PANTHER" id="PTHR22722">
    <property type="entry name" value="LOW-DENSITY LIPOPROTEIN RECEPTOR-RELATED PROTEIN 2-RELATED"/>
    <property type="match status" value="1"/>
</dbReference>
<feature type="disulfide bond" evidence="12">
    <location>
        <begin position="827"/>
        <end position="837"/>
    </location>
</feature>
<dbReference type="Proteomes" id="UP001233999">
    <property type="component" value="Unassembled WGS sequence"/>
</dbReference>
<dbReference type="PROSITE" id="PS50068">
    <property type="entry name" value="LDLRA_2"/>
    <property type="match status" value="7"/>
</dbReference>
<dbReference type="AlphaFoldDB" id="A0AAD7ZQ05"/>
<dbReference type="GO" id="GO:0005509">
    <property type="term" value="F:calcium ion binding"/>
    <property type="evidence" value="ECO:0007669"/>
    <property type="project" value="InterPro"/>
</dbReference>
<feature type="repeat" description="LDL-receptor class B" evidence="14">
    <location>
        <begin position="466"/>
        <end position="509"/>
    </location>
</feature>
<evidence type="ECO:0000256" key="12">
    <source>
        <dbReference type="PROSITE-ProRule" id="PRU00076"/>
    </source>
</evidence>
<reference evidence="17" key="2">
    <citation type="submission" date="2023-05" db="EMBL/GenBank/DDBJ databases">
        <authorList>
            <person name="Fouks B."/>
        </authorList>
    </citation>
    <scope>NUCLEOTIDE SEQUENCE</scope>
    <source>
        <strain evidence="17">Stay&amp;Tobe</strain>
        <tissue evidence="17">Testes</tissue>
    </source>
</reference>
<feature type="disulfide bond" evidence="12">
    <location>
        <begin position="663"/>
        <end position="672"/>
    </location>
</feature>
<evidence type="ECO:0000256" key="15">
    <source>
        <dbReference type="SAM" id="Phobius"/>
    </source>
</evidence>
<dbReference type="SMART" id="SM00179">
    <property type="entry name" value="EGF_CA"/>
    <property type="match status" value="4"/>
</dbReference>
<feature type="disulfide bond" evidence="13">
    <location>
        <begin position="134"/>
        <end position="149"/>
    </location>
</feature>
<dbReference type="InterPro" id="IPR011042">
    <property type="entry name" value="6-blade_b-propeller_TolB-like"/>
</dbReference>
<dbReference type="PROSITE" id="PS01209">
    <property type="entry name" value="LDLRA_1"/>
    <property type="match status" value="3"/>
</dbReference>
<dbReference type="PROSITE" id="PS01186">
    <property type="entry name" value="EGF_2"/>
    <property type="match status" value="2"/>
</dbReference>
<dbReference type="FunFam" id="2.120.10.30:FF:000241">
    <property type="entry name" value="Low-density lipoprotein receptor-related protein 6"/>
    <property type="match status" value="1"/>
</dbReference>
<name>A0AAD7ZQ05_DIPPU</name>
<dbReference type="InterPro" id="IPR036055">
    <property type="entry name" value="LDL_receptor-like_sf"/>
</dbReference>
<keyword evidence="5" id="KW-0732">Signal</keyword>
<feature type="disulfide bond" evidence="13">
    <location>
        <begin position="37"/>
        <end position="49"/>
    </location>
</feature>
<evidence type="ECO:0000256" key="6">
    <source>
        <dbReference type="ARBA" id="ARBA00022737"/>
    </source>
</evidence>
<dbReference type="InterPro" id="IPR051221">
    <property type="entry name" value="LDLR-related"/>
</dbReference>
<feature type="disulfide bond" evidence="13">
    <location>
        <begin position="76"/>
        <end position="88"/>
    </location>
</feature>
<dbReference type="SUPFAM" id="SSF57424">
    <property type="entry name" value="LDL receptor-like module"/>
    <property type="match status" value="7"/>
</dbReference>
<dbReference type="EMBL" id="JASPKZ010007403">
    <property type="protein sequence ID" value="KAJ9584467.1"/>
    <property type="molecule type" value="Genomic_DNA"/>
</dbReference>
<evidence type="ECO:0000256" key="1">
    <source>
        <dbReference type="ARBA" id="ARBA00004167"/>
    </source>
</evidence>
<feature type="domain" description="EGF-like" evidence="16">
    <location>
        <begin position="924"/>
        <end position="965"/>
    </location>
</feature>
<feature type="domain" description="EGF-like" evidence="16">
    <location>
        <begin position="756"/>
        <end position="789"/>
    </location>
</feature>
<feature type="disulfide bond" evidence="12">
    <location>
        <begin position="970"/>
        <end position="980"/>
    </location>
</feature>
<feature type="disulfide bond" evidence="13">
    <location>
        <begin position="241"/>
        <end position="259"/>
    </location>
</feature>
<keyword evidence="11" id="KW-0325">Glycoprotein</keyword>
<feature type="disulfide bond" evidence="13">
    <location>
        <begin position="199"/>
        <end position="217"/>
    </location>
</feature>
<feature type="disulfide bond" evidence="13">
    <location>
        <begin position="44"/>
        <end position="62"/>
    </location>
</feature>
<keyword evidence="9 12" id="KW-1015">Disulfide bond</keyword>
<keyword evidence="6" id="KW-0677">Repeat</keyword>
<feature type="disulfide bond" evidence="13">
    <location>
        <begin position="253"/>
        <end position="268"/>
    </location>
</feature>
<keyword evidence="8 15" id="KW-0472">Membrane</keyword>
<feature type="disulfide bond" evidence="12">
    <location>
        <begin position="994"/>
        <end position="1003"/>
    </location>
</feature>
<protein>
    <recommendedName>
        <fullName evidence="16">EGF-like domain-containing protein</fullName>
    </recommendedName>
</protein>
<dbReference type="InterPro" id="IPR000033">
    <property type="entry name" value="LDLR_classB_rpt"/>
</dbReference>
<evidence type="ECO:0000256" key="4">
    <source>
        <dbReference type="ARBA" id="ARBA00022692"/>
    </source>
</evidence>
<feature type="non-terminal residue" evidence="17">
    <location>
        <position position="1134"/>
    </location>
</feature>
<dbReference type="Pfam" id="PF00008">
    <property type="entry name" value="EGF"/>
    <property type="match status" value="1"/>
</dbReference>
<feature type="disulfide bond" evidence="12">
    <location>
        <begin position="955"/>
        <end position="964"/>
    </location>
</feature>
<feature type="repeat" description="LDL-receptor class B" evidence="14">
    <location>
        <begin position="423"/>
        <end position="465"/>
    </location>
</feature>
<feature type="disulfide bond" evidence="13">
    <location>
        <begin position="172"/>
        <end position="187"/>
    </location>
</feature>
<evidence type="ECO:0000256" key="9">
    <source>
        <dbReference type="ARBA" id="ARBA00023157"/>
    </source>
</evidence>
<keyword evidence="7 15" id="KW-1133">Transmembrane helix</keyword>
<gene>
    <name evidence="17" type="ORF">L9F63_021192</name>
</gene>
<evidence type="ECO:0000256" key="2">
    <source>
        <dbReference type="ARBA" id="ARBA00022536"/>
    </source>
</evidence>
<dbReference type="GO" id="GO:0006897">
    <property type="term" value="P:endocytosis"/>
    <property type="evidence" value="ECO:0007669"/>
    <property type="project" value="UniProtKB-KW"/>
</dbReference>
<dbReference type="PROSITE" id="PS00022">
    <property type="entry name" value="EGF_1"/>
    <property type="match status" value="8"/>
</dbReference>
<evidence type="ECO:0000256" key="14">
    <source>
        <dbReference type="PROSITE-ProRule" id="PRU00461"/>
    </source>
</evidence>
<dbReference type="GO" id="GO:0005886">
    <property type="term" value="C:plasma membrane"/>
    <property type="evidence" value="ECO:0007669"/>
    <property type="project" value="TreeGrafter"/>
</dbReference>
<dbReference type="PROSITE" id="PS51120">
    <property type="entry name" value="LDLRB"/>
    <property type="match status" value="2"/>
</dbReference>
<evidence type="ECO:0000256" key="7">
    <source>
        <dbReference type="ARBA" id="ARBA00022989"/>
    </source>
</evidence>
<dbReference type="PRINTS" id="PR00261">
    <property type="entry name" value="LDLRECEPTOR"/>
</dbReference>
<comment type="caution">
    <text evidence="17">The sequence shown here is derived from an EMBL/GenBank/DDBJ whole genome shotgun (WGS) entry which is preliminary data.</text>
</comment>
<dbReference type="PROSITE" id="PS50026">
    <property type="entry name" value="EGF_3"/>
    <property type="match status" value="7"/>
</dbReference>
<feature type="disulfide bond" evidence="13">
    <location>
        <begin position="1"/>
        <end position="19"/>
    </location>
</feature>
<feature type="disulfide bond" evidence="13">
    <location>
        <begin position="234"/>
        <end position="246"/>
    </location>
</feature>
<dbReference type="CDD" id="cd00112">
    <property type="entry name" value="LDLa"/>
    <property type="match status" value="6"/>
</dbReference>
<dbReference type="GO" id="GO:0005041">
    <property type="term" value="F:low-density lipoprotein particle receptor activity"/>
    <property type="evidence" value="ECO:0007669"/>
    <property type="project" value="TreeGrafter"/>
</dbReference>
<evidence type="ECO:0000259" key="16">
    <source>
        <dbReference type="PROSITE" id="PS50026"/>
    </source>
</evidence>
<evidence type="ECO:0000256" key="10">
    <source>
        <dbReference type="ARBA" id="ARBA00023170"/>
    </source>
</evidence>
<feature type="domain" description="EGF-like" evidence="16">
    <location>
        <begin position="719"/>
        <end position="755"/>
    </location>
</feature>
<feature type="disulfide bond" evidence="12">
    <location>
        <begin position="909"/>
        <end position="918"/>
    </location>
</feature>
<dbReference type="SUPFAM" id="SSF63825">
    <property type="entry name" value="YWTD domain"/>
    <property type="match status" value="1"/>
</dbReference>
<accession>A0AAD7ZQ05</accession>
<keyword evidence="18" id="KW-1185">Reference proteome</keyword>
<sequence>CQSGRCIPKSWMCDGDMDCSNGEDEPSHCSSSDFHSCDPTYFKCKNNKCIPGRWRCDYDNDCDDHSDEEGCTPRECSESEFRCNDGRCIRGILHCDGTYDCDDHSDETNCNATCGQDEFQCQNPHHCIFSEWKCDGDTDCSDGSDEANCNDSCPNNQFTCQNKQCISTSWRCDGDDDCGDKSDEEDCHTLACPPGRYRCKNHICINTANLCDGKFDCVDESDEDPAVCQQSELCAWHEFKCANRICINYKYRCDSYNDCGDNSDEEGCIQSPCKFGTCSQICIEKKGNNYSCQCASGFIAEGVSRNRTCQAKGKSAHLMVAGETDLRDLNPYKPSDTPHQSFIKHFTDAGQKVESVDILWDPAKSIVFWSDYHNKTIRRSYLYEGSSSGSKNRPRRVERDDMVAILAKNLVDPRGIAVDWVAKRVYWVDAGQDIIVASDLNGNMKYTLISSYLDQPHDIVVDPQSGLMFWSDWGVNGRIESASMDGTARRVLVHTMVQWPTGLAIDYPARRLYWTDPKAHTIESVNLKGWDRQVVKRFPNREKPYKMEVFEDNLYVSTFQTNNIFKLNKFGHGNITYLLQGLNRASDILIVQENKQTKNLTNPCGSSPCDNSSMCLLTTVKSNSNRNNSTQVVCTRTRNTKVCDLNCNNGVCQLVKDVPTCKCQPLYDGDRCQNYRCSGYCKNKGLCFPDLLVNVPSDVPVPLKCNCPAQWSGEHCEIPVNLCNHNCLNNGTCYSLLPYDPRCMCPPGFVGNRCESCTLLLCQNGGVCNYTNGVEQCNCPAGYSGYRCEKNSHYEKCASGTCSLTPQGPVCTCSASASGKRCERDSCLDFCQNGGTCVHGAKTLICNCPPLFSGRRCEIDLCTCKSCSNHDQDCKCPYHRPAECHSCLSVPCANGGTCINIEGQSICKCTAEYVGKFCSYYYGQQNPCQDYCKKNNGICTLIPSGSKVTNPTCTCYPGWTGPRCDEIIACKDYCFNGGTCEESPYSSLKPSCLCPDTHMGDRCESPIQDLALVHNTEYDNSNTVIMAVLISVTFLLLLVGALVLAYFMMRRRRSAKSFMHVRMQENVEISNPMYLREEVDDEAEGLDGSFTLDTDKSGNFCKSRIRFIIQCWHDWKCNGEYKRGEERLHFCPTN</sequence>
<dbReference type="SMART" id="SM00135">
    <property type="entry name" value="LY"/>
    <property type="match status" value="4"/>
</dbReference>
<dbReference type="Pfam" id="PF00058">
    <property type="entry name" value="Ldl_recept_b"/>
    <property type="match status" value="2"/>
</dbReference>
<feature type="disulfide bond" evidence="12">
    <location>
        <begin position="779"/>
        <end position="788"/>
    </location>
</feature>
<feature type="domain" description="EGF-like" evidence="16">
    <location>
        <begin position="823"/>
        <end position="858"/>
    </location>
</feature>
<evidence type="ECO:0000256" key="11">
    <source>
        <dbReference type="ARBA" id="ARBA00023180"/>
    </source>
</evidence>
<dbReference type="SUPFAM" id="SSF57196">
    <property type="entry name" value="EGF/Laminin"/>
    <property type="match status" value="7"/>
</dbReference>
<feature type="disulfide bond" evidence="12">
    <location>
        <begin position="745"/>
        <end position="754"/>
    </location>
</feature>
<keyword evidence="3" id="KW-0254">Endocytosis</keyword>
<dbReference type="Gene3D" id="4.10.400.10">
    <property type="entry name" value="Low-density Lipoprotein Receptor"/>
    <property type="match status" value="7"/>
</dbReference>
<evidence type="ECO:0000313" key="18">
    <source>
        <dbReference type="Proteomes" id="UP001233999"/>
    </source>
</evidence>
<dbReference type="InterPro" id="IPR000742">
    <property type="entry name" value="EGF"/>
</dbReference>
<feature type="domain" description="EGF-like" evidence="16">
    <location>
        <begin position="639"/>
        <end position="673"/>
    </location>
</feature>
<keyword evidence="4 15" id="KW-0812">Transmembrane</keyword>
<keyword evidence="10" id="KW-0675">Receptor</keyword>
<feature type="disulfide bond" evidence="13">
    <location>
        <begin position="83"/>
        <end position="101"/>
    </location>
</feature>
<feature type="disulfide bond" evidence="13">
    <location>
        <begin position="153"/>
        <end position="165"/>
    </location>
</feature>
<evidence type="ECO:0000256" key="13">
    <source>
        <dbReference type="PROSITE-ProRule" id="PRU00124"/>
    </source>
</evidence>
<reference evidence="17" key="1">
    <citation type="journal article" date="2023" name="IScience">
        <title>Live-bearing cockroach genome reveals convergent evolutionary mechanisms linked to viviparity in insects and beyond.</title>
        <authorList>
            <person name="Fouks B."/>
            <person name="Harrison M.C."/>
            <person name="Mikhailova A.A."/>
            <person name="Marchal E."/>
            <person name="English S."/>
            <person name="Carruthers M."/>
            <person name="Jennings E.C."/>
            <person name="Chiamaka E.L."/>
            <person name="Frigard R.A."/>
            <person name="Pippel M."/>
            <person name="Attardo G.M."/>
            <person name="Benoit J.B."/>
            <person name="Bornberg-Bauer E."/>
            <person name="Tobe S.S."/>
        </authorList>
    </citation>
    <scope>NUCLEOTIDE SEQUENCE</scope>
    <source>
        <strain evidence="17">Stay&amp;Tobe</strain>
    </source>
</reference>
<feature type="disulfide bond" evidence="13">
    <location>
        <begin position="160"/>
        <end position="178"/>
    </location>
</feature>
<feature type="disulfide bond" evidence="13">
    <location>
        <begin position="95"/>
        <end position="110"/>
    </location>
</feature>
<feature type="domain" description="EGF-like" evidence="16">
    <location>
        <begin position="966"/>
        <end position="1004"/>
    </location>
</feature>
<dbReference type="Gene3D" id="2.10.25.10">
    <property type="entry name" value="Laminin"/>
    <property type="match status" value="8"/>
</dbReference>
<dbReference type="InterPro" id="IPR002172">
    <property type="entry name" value="LDrepeatLR_classA_rpt"/>
</dbReference>
<dbReference type="Gene3D" id="2.120.10.30">
    <property type="entry name" value="TolB, C-terminal domain"/>
    <property type="match status" value="1"/>
</dbReference>
<evidence type="ECO:0000256" key="5">
    <source>
        <dbReference type="ARBA" id="ARBA00022729"/>
    </source>
</evidence>